<dbReference type="RefSeq" id="WP_369746488.1">
    <property type="nucleotide sequence ID" value="NZ_CP165735.1"/>
</dbReference>
<organism evidence="2">
    <name type="scientific">Paenarthrobacter sp. AMU7</name>
    <dbReference type="NCBI Taxonomy" id="3162492"/>
    <lineage>
        <taxon>Bacteria</taxon>
        <taxon>Bacillati</taxon>
        <taxon>Actinomycetota</taxon>
        <taxon>Actinomycetes</taxon>
        <taxon>Micrococcales</taxon>
        <taxon>Micrococcaceae</taxon>
        <taxon>Paenarthrobacter</taxon>
    </lineage>
</organism>
<sequence>MREQSTPEWEENSTYTGSWWAPDCPELAFHGNLEFKGRKPELRISADVFGQHRVVHGKSRVVHGKLETGEKLTLWDLSGHPLRSLYNGDNGTENVKTFTYAILGDHLAGPEETRLRYSAYRMRGLGTWAAIDAPIPYATPYEELPNYHPVVLSIPDDETDTEYLVEVRIENPRRLEAEEGNSYGVISSFTGEDARIVFACEPPAPARIHDLLLFDMQALLTFSYQGGAPIESEWLALGNLDDQLNVMREDAFTGHPPTEHIFRDAMVLTTAALEPRELLPAWWRVVEELYPATQVITLYHHGPHGVLENSVSSVIAMLENLHAKIGPTTTRFEQGFLRAQAKPLKAALRSAFPGNEYARFREFMYEALQNDRPTLEIRLEELVSAATPERLALMHIDPTQWIEDVRLVRNPLAHTSSHVGRRGGGNSVVLRRVNAQSRAIATMLVLGQMGLGSEALDIAATALSRKLQHLQPQ</sequence>
<protein>
    <recommendedName>
        <fullName evidence="1">ApeA N-terminal domain-containing protein</fullName>
    </recommendedName>
</protein>
<gene>
    <name evidence="2" type="ORF">ABQM86_09720</name>
</gene>
<dbReference type="Pfam" id="PF18862">
    <property type="entry name" value="ApeA_NTD1"/>
    <property type="match status" value="1"/>
</dbReference>
<feature type="domain" description="ApeA N-terminal" evidence="1">
    <location>
        <begin position="15"/>
        <end position="232"/>
    </location>
</feature>
<reference evidence="2" key="1">
    <citation type="submission" date="2024-07" db="EMBL/GenBank/DDBJ databases">
        <authorList>
            <person name="Li J."/>
            <person name="Wei H."/>
            <person name="Ma J."/>
        </authorList>
    </citation>
    <scope>NUCLEOTIDE SEQUENCE</scope>
    <source>
        <strain evidence="2">AMU7</strain>
    </source>
</reference>
<dbReference type="InterPro" id="IPR041223">
    <property type="entry name" value="ApeA_NTD"/>
</dbReference>
<evidence type="ECO:0000313" key="2">
    <source>
        <dbReference type="EMBL" id="XDV73406.1"/>
    </source>
</evidence>
<proteinExistence type="predicted"/>
<name>A0AB39YUK5_9MICC</name>
<accession>A0AB39YUK5</accession>
<dbReference type="AlphaFoldDB" id="A0AB39YUK5"/>
<evidence type="ECO:0000259" key="1">
    <source>
        <dbReference type="Pfam" id="PF18862"/>
    </source>
</evidence>
<dbReference type="EMBL" id="CP165735">
    <property type="protein sequence ID" value="XDV73406.1"/>
    <property type="molecule type" value="Genomic_DNA"/>
</dbReference>